<dbReference type="RefSeq" id="WP_224161750.1">
    <property type="nucleotide sequence ID" value="NZ_JAIRBT010000001.1"/>
</dbReference>
<keyword evidence="1" id="KW-0175">Coiled coil</keyword>
<comment type="caution">
    <text evidence="2">The sequence shown here is derived from an EMBL/GenBank/DDBJ whole genome shotgun (WGS) entry which is preliminary data.</text>
</comment>
<accession>A0ABS7V5T7</accession>
<dbReference type="EMBL" id="JAIRBT010000001">
    <property type="protein sequence ID" value="MBZ6064703.1"/>
    <property type="molecule type" value="Genomic_DNA"/>
</dbReference>
<evidence type="ECO:0000313" key="3">
    <source>
        <dbReference type="Proteomes" id="UP000774958"/>
    </source>
</evidence>
<keyword evidence="3" id="KW-1185">Reference proteome</keyword>
<reference evidence="2 3" key="1">
    <citation type="submission" date="2021-09" db="EMBL/GenBank/DDBJ databases">
        <title>Aeromonas schubertii isolated from Asian sea bass.</title>
        <authorList>
            <person name="Pinpimai K."/>
        </authorList>
    </citation>
    <scope>NUCLEOTIDE SEQUENCE [LARGE SCALE GENOMIC DNA]</scope>
    <source>
        <strain evidence="2 3">CHULA2021a</strain>
    </source>
</reference>
<organism evidence="2 3">
    <name type="scientific">Aeromonas schubertii</name>
    <dbReference type="NCBI Taxonomy" id="652"/>
    <lineage>
        <taxon>Bacteria</taxon>
        <taxon>Pseudomonadati</taxon>
        <taxon>Pseudomonadota</taxon>
        <taxon>Gammaproteobacteria</taxon>
        <taxon>Aeromonadales</taxon>
        <taxon>Aeromonadaceae</taxon>
        <taxon>Aeromonas</taxon>
    </lineage>
</organism>
<evidence type="ECO:0000313" key="2">
    <source>
        <dbReference type="EMBL" id="MBZ6064703.1"/>
    </source>
</evidence>
<feature type="coiled-coil region" evidence="1">
    <location>
        <begin position="38"/>
        <end position="86"/>
    </location>
</feature>
<evidence type="ECO:0000256" key="1">
    <source>
        <dbReference type="SAM" id="Coils"/>
    </source>
</evidence>
<name>A0ABS7V5T7_9GAMM</name>
<proteinExistence type="predicted"/>
<protein>
    <submittedName>
        <fullName evidence="2">Phage lysis regulatory protein LysB</fullName>
    </submittedName>
</protein>
<dbReference type="Proteomes" id="UP000774958">
    <property type="component" value="Unassembled WGS sequence"/>
</dbReference>
<sequence length="157" mass="16554">MWPNLLRSPITLLLLALAVTLGGWGWSASSAATARGDAATLQNSLKAEQDKAAEAVRRERAKEGAITALQNELAAQSSAAAALQGQLDELATLATTRADTIRRLTRENDELRTWAARPLPAAARRLLQRPALTGADAYQDHLSAAASLPIAGSQPGH</sequence>
<gene>
    <name evidence="2" type="ORF">LA374_00525</name>
</gene>